<keyword evidence="16" id="KW-1185">Reference proteome</keyword>
<evidence type="ECO:0000256" key="8">
    <source>
        <dbReference type="ARBA" id="ARBA00022801"/>
    </source>
</evidence>
<evidence type="ECO:0000256" key="1">
    <source>
        <dbReference type="ARBA" id="ARBA00000798"/>
    </source>
</evidence>
<accession>A0A3G8MBC1</accession>
<evidence type="ECO:0000256" key="5">
    <source>
        <dbReference type="ARBA" id="ARBA00012027"/>
    </source>
</evidence>
<dbReference type="InterPro" id="IPR025202">
    <property type="entry name" value="PLD-like_dom"/>
</dbReference>
<comment type="catalytic activity">
    <reaction evidence="1">
        <text>a 1,2-diacyl-sn-glycero-3-phosphocholine + H2O = a 1,2-diacyl-sn-glycero-3-phosphate + choline + H(+)</text>
        <dbReference type="Rhea" id="RHEA:14445"/>
        <dbReference type="ChEBI" id="CHEBI:15354"/>
        <dbReference type="ChEBI" id="CHEBI:15377"/>
        <dbReference type="ChEBI" id="CHEBI:15378"/>
        <dbReference type="ChEBI" id="CHEBI:57643"/>
        <dbReference type="ChEBI" id="CHEBI:58608"/>
        <dbReference type="EC" id="3.1.4.4"/>
    </reaction>
</comment>
<dbReference type="KEGG" id="mros:EHO51_19680"/>
<evidence type="ECO:0000259" key="12">
    <source>
        <dbReference type="PROSITE" id="PS50035"/>
    </source>
</evidence>
<keyword evidence="8" id="KW-0378">Hydrolase</keyword>
<dbReference type="EC" id="3.1.4.4" evidence="5"/>
<comment type="similarity">
    <text evidence="4">Belongs to the phospholipase D family.</text>
</comment>
<comment type="function">
    <text evidence="2">Could be a virulence factor.</text>
</comment>
<comment type="subcellular location">
    <subcellularLocation>
        <location evidence="3">Secreted</location>
    </subcellularLocation>
</comment>
<dbReference type="Proteomes" id="UP000424673">
    <property type="component" value="Plasmid unnamed2"/>
</dbReference>
<name>A0A3G8MBC1_9HYPH</name>
<dbReference type="GO" id="GO:0005576">
    <property type="term" value="C:extracellular region"/>
    <property type="evidence" value="ECO:0007669"/>
    <property type="project" value="UniProtKB-SubCell"/>
</dbReference>
<evidence type="ECO:0000313" key="15">
    <source>
        <dbReference type="Proteomes" id="UP000273982"/>
    </source>
</evidence>
<organism evidence="13 15">
    <name type="scientific">Methylocystis rosea</name>
    <dbReference type="NCBI Taxonomy" id="173366"/>
    <lineage>
        <taxon>Bacteria</taxon>
        <taxon>Pseudomonadati</taxon>
        <taxon>Pseudomonadota</taxon>
        <taxon>Alphaproteobacteria</taxon>
        <taxon>Hyphomicrobiales</taxon>
        <taxon>Methylocystaceae</taxon>
        <taxon>Methylocystis</taxon>
    </lineage>
</organism>
<protein>
    <recommendedName>
        <fullName evidence="6">Phospholipase D</fullName>
        <ecNumber evidence="5">3.1.4.4</ecNumber>
    </recommendedName>
    <alternativeName>
        <fullName evidence="11">Choline phosphatase</fullName>
    </alternativeName>
</protein>
<evidence type="ECO:0000256" key="9">
    <source>
        <dbReference type="ARBA" id="ARBA00022963"/>
    </source>
</evidence>
<dbReference type="GO" id="GO:0016042">
    <property type="term" value="P:lipid catabolic process"/>
    <property type="evidence" value="ECO:0007669"/>
    <property type="project" value="UniProtKB-KW"/>
</dbReference>
<keyword evidence="13" id="KW-0614">Plasmid</keyword>
<dbReference type="GO" id="GO:0016891">
    <property type="term" value="F:RNA endonuclease activity producing 5'-phosphomonoesters, hydrolytic mechanism"/>
    <property type="evidence" value="ECO:0007669"/>
    <property type="project" value="TreeGrafter"/>
</dbReference>
<geneLocation type="plasmid" evidence="13">
    <name>pGW6_2</name>
</geneLocation>
<reference evidence="13 15" key="1">
    <citation type="submission" date="2018-11" db="EMBL/GenBank/DDBJ databases">
        <title>Genome squencing of methanotrophic bacteria isolated from alkaline groundwater in Korea.</title>
        <authorList>
            <person name="Nguyen L.N."/>
        </authorList>
    </citation>
    <scope>NUCLEOTIDE SEQUENCE [LARGE SCALE GENOMIC DNA]</scope>
    <source>
        <strain evidence="13 15">GW6</strain>
        <plasmid evidence="15">pgw6_2</plasmid>
        <plasmid evidence="13">pGW6_2</plasmid>
    </source>
</reference>
<evidence type="ECO:0000256" key="3">
    <source>
        <dbReference type="ARBA" id="ARBA00004613"/>
    </source>
</evidence>
<evidence type="ECO:0000256" key="7">
    <source>
        <dbReference type="ARBA" id="ARBA00022525"/>
    </source>
</evidence>
<dbReference type="Proteomes" id="UP000273982">
    <property type="component" value="Plasmid pGW6_2"/>
</dbReference>
<dbReference type="InterPro" id="IPR051406">
    <property type="entry name" value="PLD_domain"/>
</dbReference>
<reference evidence="14 16" key="2">
    <citation type="journal article" date="2021" name="AMB Express">
        <title>Isolation and characterisation of Methylocystis spp. for poly-3-hydroxybutyrate production using waste methane feedstocks.</title>
        <authorList>
            <person name="Rumah B.L."/>
            <person name="Stead C.E."/>
            <person name="Claxton Stevens B.H."/>
            <person name="Minton N.P."/>
            <person name="Grosse-Honebrink A."/>
            <person name="Zhang Y."/>
        </authorList>
    </citation>
    <scope>NUCLEOTIDE SEQUENCE [LARGE SCALE GENOMIC DNA]</scope>
    <source>
        <strain evidence="14 16">BRCS1</strain>
        <plasmid evidence="14 16">unnamed2</plasmid>
    </source>
</reference>
<dbReference type="Gene3D" id="3.30.870.10">
    <property type="entry name" value="Endonuclease Chain A"/>
    <property type="match status" value="1"/>
</dbReference>
<dbReference type="SUPFAM" id="SSF56024">
    <property type="entry name" value="Phospholipase D/nuclease"/>
    <property type="match status" value="1"/>
</dbReference>
<keyword evidence="9" id="KW-0442">Lipid degradation</keyword>
<geneLocation type="plasmid" evidence="14 16">
    <name>unnamed2</name>
</geneLocation>
<evidence type="ECO:0000256" key="6">
    <source>
        <dbReference type="ARBA" id="ARBA00018392"/>
    </source>
</evidence>
<proteinExistence type="inferred from homology"/>
<dbReference type="Pfam" id="PF13091">
    <property type="entry name" value="PLDc_2"/>
    <property type="match status" value="1"/>
</dbReference>
<evidence type="ECO:0000256" key="2">
    <source>
        <dbReference type="ARBA" id="ARBA00003145"/>
    </source>
</evidence>
<dbReference type="PANTHER" id="PTHR43856:SF1">
    <property type="entry name" value="MITOCHONDRIAL CARDIOLIPIN HYDROLASE"/>
    <property type="match status" value="1"/>
</dbReference>
<dbReference type="EMBL" id="CP034088">
    <property type="protein sequence ID" value="AZG79147.1"/>
    <property type="molecule type" value="Genomic_DNA"/>
</dbReference>
<dbReference type="PROSITE" id="PS50035">
    <property type="entry name" value="PLD"/>
    <property type="match status" value="1"/>
</dbReference>
<dbReference type="InterPro" id="IPR001736">
    <property type="entry name" value="PLipase_D/transphosphatidylase"/>
</dbReference>
<evidence type="ECO:0000256" key="11">
    <source>
        <dbReference type="ARBA" id="ARBA00029594"/>
    </source>
</evidence>
<evidence type="ECO:0000313" key="16">
    <source>
        <dbReference type="Proteomes" id="UP000424673"/>
    </source>
</evidence>
<dbReference type="PANTHER" id="PTHR43856">
    <property type="entry name" value="CARDIOLIPIN HYDROLASE"/>
    <property type="match status" value="1"/>
</dbReference>
<evidence type="ECO:0000256" key="4">
    <source>
        <dbReference type="ARBA" id="ARBA00008664"/>
    </source>
</evidence>
<dbReference type="CDD" id="cd09116">
    <property type="entry name" value="PLDc_Nuc_like"/>
    <property type="match status" value="1"/>
</dbReference>
<keyword evidence="7" id="KW-0964">Secreted</keyword>
<geneLocation type="plasmid" evidence="15">
    <name>pgw6_2</name>
</geneLocation>
<dbReference type="EMBL" id="CP044330">
    <property type="protein sequence ID" value="QGM96030.1"/>
    <property type="molecule type" value="Genomic_DNA"/>
</dbReference>
<evidence type="ECO:0000313" key="13">
    <source>
        <dbReference type="EMBL" id="AZG79147.1"/>
    </source>
</evidence>
<dbReference type="GO" id="GO:0006793">
    <property type="term" value="P:phosphorus metabolic process"/>
    <property type="evidence" value="ECO:0007669"/>
    <property type="project" value="UniProtKB-ARBA"/>
</dbReference>
<dbReference type="AlphaFoldDB" id="A0A3G8MBC1"/>
<keyword evidence="10" id="KW-0443">Lipid metabolism</keyword>
<evidence type="ECO:0000256" key="10">
    <source>
        <dbReference type="ARBA" id="ARBA00023098"/>
    </source>
</evidence>
<feature type="domain" description="PLD phosphodiesterase" evidence="12">
    <location>
        <begin position="89"/>
        <end position="116"/>
    </location>
</feature>
<dbReference type="GO" id="GO:0004630">
    <property type="term" value="F:phospholipase D activity"/>
    <property type="evidence" value="ECO:0007669"/>
    <property type="project" value="UniProtKB-EC"/>
</dbReference>
<gene>
    <name evidence="13" type="ORF">EHO51_19680</name>
    <name evidence="14" type="ORF">F7D13_17840</name>
</gene>
<sequence>MGFLPVRAGDVEIHYAPDENLERIDVDLIRLARAKIDMAVYSLTDWAVVDALIEARRRGVALRIVLDPGQQHALDRLRSIADDVRMKPAGAYMHLKSYAVDGRLLRSGSANLSASGLRQQDNDLVVLHDPSAAKSFEARFQQLWNVSRPLPNSAAYAEPASKDAPTPSKDCAIKGNVNRKGKKIFHVPGSRDYARVTITGAEERMFCSVAEATAAGWRPAAGK</sequence>
<evidence type="ECO:0000313" key="14">
    <source>
        <dbReference type="EMBL" id="QGM96030.1"/>
    </source>
</evidence>